<dbReference type="OrthoDB" id="9781180at2"/>
<dbReference type="InterPro" id="IPR027417">
    <property type="entry name" value="P-loop_NTPase"/>
</dbReference>
<dbReference type="SUPFAM" id="SSF52540">
    <property type="entry name" value="P-loop containing nucleoside triphosphate hydrolases"/>
    <property type="match status" value="1"/>
</dbReference>
<name>A0A4V3G6B9_9FIRM</name>
<keyword evidence="2" id="KW-1185">Reference proteome</keyword>
<keyword evidence="1" id="KW-0808">Transferase</keyword>
<dbReference type="Pfam" id="PF13189">
    <property type="entry name" value="Cytidylate_kin2"/>
    <property type="match status" value="1"/>
</dbReference>
<evidence type="ECO:0000313" key="1">
    <source>
        <dbReference type="EMBL" id="TDW14644.1"/>
    </source>
</evidence>
<evidence type="ECO:0000313" key="2">
    <source>
        <dbReference type="Proteomes" id="UP000294743"/>
    </source>
</evidence>
<comment type="caution">
    <text evidence="1">The sequence shown here is derived from an EMBL/GenBank/DDBJ whole genome shotgun (WGS) entry which is preliminary data.</text>
</comment>
<dbReference type="AlphaFoldDB" id="A0A4V3G6B9"/>
<dbReference type="EMBL" id="SODD01000036">
    <property type="protein sequence ID" value="TDW14644.1"/>
    <property type="molecule type" value="Genomic_DNA"/>
</dbReference>
<dbReference type="Proteomes" id="UP000294743">
    <property type="component" value="Unassembled WGS sequence"/>
</dbReference>
<keyword evidence="1" id="KW-0418">Kinase</keyword>
<protein>
    <submittedName>
        <fullName evidence="1">Cytidylate kinase</fullName>
    </submittedName>
</protein>
<dbReference type="Gene3D" id="3.40.50.300">
    <property type="entry name" value="P-loop containing nucleotide triphosphate hydrolases"/>
    <property type="match status" value="1"/>
</dbReference>
<gene>
    <name evidence="1" type="ORF">EDD63_13618</name>
</gene>
<accession>A0A4V3G6B9</accession>
<sequence length="210" mass="23708">MAKKVLITISREYGSGGILLANELGKKLGIPVYDKELLFQMSNESVKNKSIHDQVEKNVENADYYFHLGGTKFLGASGVLTEIALHERVYTNQRDVILEAAKQSCIILGRCSGNILKQDPDVVRVFVRAEVADKKKRAIEVYKDDAENIEKILHDMDMRRANYFNYFTNEVWGKINNYDLVVNTSKVGIEGAADTIIAYVQARDEKRSDA</sequence>
<proteinExistence type="predicted"/>
<dbReference type="GO" id="GO:0016301">
    <property type="term" value="F:kinase activity"/>
    <property type="evidence" value="ECO:0007669"/>
    <property type="project" value="UniProtKB-KW"/>
</dbReference>
<dbReference type="RefSeq" id="WP_134170595.1">
    <property type="nucleotide sequence ID" value="NZ_SODD01000036.1"/>
</dbReference>
<reference evidence="1 2" key="1">
    <citation type="submission" date="2019-03" db="EMBL/GenBank/DDBJ databases">
        <title>Genomic Encyclopedia of Type Strains, Phase IV (KMG-IV): sequencing the most valuable type-strain genomes for metagenomic binning, comparative biology and taxonomic classification.</title>
        <authorList>
            <person name="Goeker M."/>
        </authorList>
    </citation>
    <scope>NUCLEOTIDE SEQUENCE [LARGE SCALE GENOMIC DNA]</scope>
    <source>
        <strain evidence="1 2">DSM 28867</strain>
    </source>
</reference>
<organism evidence="1 2">
    <name type="scientific">Breznakia blatticola</name>
    <dbReference type="NCBI Taxonomy" id="1754012"/>
    <lineage>
        <taxon>Bacteria</taxon>
        <taxon>Bacillati</taxon>
        <taxon>Bacillota</taxon>
        <taxon>Erysipelotrichia</taxon>
        <taxon>Erysipelotrichales</taxon>
        <taxon>Erysipelotrichaceae</taxon>
        <taxon>Breznakia</taxon>
    </lineage>
</organism>